<dbReference type="GO" id="GO:0071230">
    <property type="term" value="P:cellular response to amino acid stimulus"/>
    <property type="evidence" value="ECO:0000318"/>
    <property type="project" value="GO_Central"/>
</dbReference>
<accession>A2DYM2</accession>
<dbReference type="VEuPathDB" id="TrichDB:TVAG_388900"/>
<feature type="compositionally biased region" description="Polar residues" evidence="3">
    <location>
        <begin position="774"/>
        <end position="783"/>
    </location>
</feature>
<name>A2DYM2_TRIV3</name>
<dbReference type="GO" id="GO:0005737">
    <property type="term" value="C:cytoplasm"/>
    <property type="evidence" value="ECO:0000318"/>
    <property type="project" value="GO_Central"/>
</dbReference>
<evidence type="ECO:0000256" key="2">
    <source>
        <dbReference type="ARBA" id="ARBA00022737"/>
    </source>
</evidence>
<feature type="domain" description="Raptor N-terminal CASPase-like" evidence="4">
    <location>
        <begin position="66"/>
        <end position="217"/>
    </location>
</feature>
<keyword evidence="1" id="KW-0853">WD repeat</keyword>
<dbReference type="PANTHER" id="PTHR12848">
    <property type="entry name" value="REGULATORY-ASSOCIATED PROTEIN OF MTOR"/>
    <property type="match status" value="1"/>
</dbReference>
<dbReference type="SMR" id="A2DYM2"/>
<dbReference type="OrthoDB" id="10262360at2759"/>
<dbReference type="InterPro" id="IPR001680">
    <property type="entry name" value="WD40_rpt"/>
</dbReference>
<dbReference type="SUPFAM" id="SSF48371">
    <property type="entry name" value="ARM repeat"/>
    <property type="match status" value="1"/>
</dbReference>
<dbReference type="GO" id="GO:0009267">
    <property type="term" value="P:cellular response to starvation"/>
    <property type="evidence" value="ECO:0000318"/>
    <property type="project" value="GO_Central"/>
</dbReference>
<dbReference type="Proteomes" id="UP000001542">
    <property type="component" value="Unassembled WGS sequence"/>
</dbReference>
<dbReference type="InterPro" id="IPR004083">
    <property type="entry name" value="Raptor"/>
</dbReference>
<dbReference type="FunCoup" id="A2DYM2">
    <property type="interactions" value="370"/>
</dbReference>
<gene>
    <name evidence="5" type="ORF">TVAG_388900</name>
</gene>
<dbReference type="InterPro" id="IPR015943">
    <property type="entry name" value="WD40/YVTN_repeat-like_dom_sf"/>
</dbReference>
<dbReference type="GO" id="GO:0030307">
    <property type="term" value="P:positive regulation of cell growth"/>
    <property type="evidence" value="ECO:0000318"/>
    <property type="project" value="GO_Central"/>
</dbReference>
<dbReference type="STRING" id="5722.A2DYM2"/>
<dbReference type="FunFam" id="2.130.10.10:FF:002219">
    <property type="entry name" value="Uncharacterized protein"/>
    <property type="match status" value="1"/>
</dbReference>
<dbReference type="GO" id="GO:0031931">
    <property type="term" value="C:TORC1 complex"/>
    <property type="evidence" value="ECO:0000318"/>
    <property type="project" value="GO_Central"/>
</dbReference>
<dbReference type="InterPro" id="IPR036322">
    <property type="entry name" value="WD40_repeat_dom_sf"/>
</dbReference>
<dbReference type="KEGG" id="tva:4772546"/>
<evidence type="ECO:0000313" key="6">
    <source>
        <dbReference type="Proteomes" id="UP000001542"/>
    </source>
</evidence>
<protein>
    <recommendedName>
        <fullName evidence="4">Raptor N-terminal CASPase-like domain-containing protein</fullName>
    </recommendedName>
</protein>
<dbReference type="InterPro" id="IPR016024">
    <property type="entry name" value="ARM-type_fold"/>
</dbReference>
<dbReference type="SMART" id="SM00320">
    <property type="entry name" value="WD40"/>
    <property type="match status" value="4"/>
</dbReference>
<feature type="region of interest" description="Disordered" evidence="3">
    <location>
        <begin position="795"/>
        <end position="828"/>
    </location>
</feature>
<dbReference type="AlphaFoldDB" id="A2DYM2"/>
<sequence>MSSDGDGYDIDGDDQDTFSLPLDSLTQLFKPQEFKNSVDSTIPHNTDSIYDINKLNTPIFSHPNNQIHQVACAYLLCSSSIYFPPPDSEYFTDKPTIYMWRNMSKTLPSDFSSYVQEYFHDKYVSIKKQLRFFFQVAPSIEKLQNIATMRREITTGRILFHYIGYGFPKIKECIYAFDKKTNKFVDYPLCDLFDALKPPTWFIFDCSYAECAFKVIKNIADFKSRTKSTKTNWSDWFCFCATSANEQLPADPHLPRDFLTSCLLTPIRTAILCHILQYYRTTLVNDDFPLRDLDGYLLKICNEKNELTPLHDSLTKTLNTITDAIAAEAIPLHIYQSIFSADDLTTTLFRNFLLAQFLLRPLHVHPTSFPLLPDLSMHPLWQHLRTAIDISVFSGLTLTPSFHNDIFQRALTTFSASLDNNTAMELAIHIFVILFHLPPDFEQRSRCFKLLAKYASSSPDARKVLTKYATIDFIFSTLLSDSFLNDPSSFHAAAYLAIVMFESTRSFTNFKEKYDMKLLESALFNTNFPDNTRALVSVIIATLIPNNEQMRQIAVSEEFVLKLRKMLETSTELLSLWSLIIQRRMFDSFGVDLFQFYGAGLHIQTASFCLNHSSLVSAAAIATTPCLLQSGQDIVNMQLFGLCMLCGFDANYVVRFNFILFVRRFLSIYSDKIPGNTAIGKLGHQTFASLIDSWSDNDSVTSLGQLISDFSALCRTVQDIMRRNDSLRRFISIAMFFAQFMCDDPHPSVRKHARQINQTTEGLSGVQTYRGRETSNANSAPVSATSNFEMISSPGSFPSQFSSSSSDDETSVPSSNDNQPKPASCDSGGDALYKMAVQDLVVNGYMSEKVSEDSSSKIFTAAPIDFLETTNITLSKTYSFPGSITSLSFDNDSRAIACGFYDGSVSYIKEDGKINKLRLSSTVSSLDVVNIGNNNYSVCGTDNGCCYFWDMQSLYPLCCFRCDGSPLQKSPQLISMMPDNSKKFLTARGNCGAVKLWDFGSQKLINEWLPTANNKDNVITSLLACPNGNEVVVGYNTGLLVLLDVRADNYQLVINANVMDMSRIVDIKSSGERTFFAAHENGQVSQWTNFESMTNLMSIDDDCIRSFDVMKSSSVLCLSSKKASPSLISFDGKIMHNMKDAGSCACVKFHNSLPIVSVASANGKLYEYEIHNL</sequence>
<dbReference type="EMBL" id="DS113269">
    <property type="protein sequence ID" value="EAY14557.1"/>
    <property type="molecule type" value="Genomic_DNA"/>
</dbReference>
<evidence type="ECO:0000256" key="1">
    <source>
        <dbReference type="ARBA" id="ARBA00022574"/>
    </source>
</evidence>
<proteinExistence type="predicted"/>
<dbReference type="InParanoid" id="A2DYM2"/>
<feature type="compositionally biased region" description="Polar residues" evidence="3">
    <location>
        <begin position="755"/>
        <end position="767"/>
    </location>
</feature>
<dbReference type="PRINTS" id="PR01547">
    <property type="entry name" value="YEAST176DUF"/>
</dbReference>
<feature type="region of interest" description="Disordered" evidence="3">
    <location>
        <begin position="751"/>
        <end position="783"/>
    </location>
</feature>
<dbReference type="eggNOG" id="KOG1517">
    <property type="taxonomic scope" value="Eukaryota"/>
</dbReference>
<dbReference type="GO" id="GO:0010506">
    <property type="term" value="P:regulation of autophagy"/>
    <property type="evidence" value="ECO:0000318"/>
    <property type="project" value="GO_Central"/>
</dbReference>
<dbReference type="VEuPathDB" id="TrichDB:TVAGG3_0320700"/>
<evidence type="ECO:0000259" key="4">
    <source>
        <dbReference type="SMART" id="SM01302"/>
    </source>
</evidence>
<dbReference type="SMART" id="SM01302">
    <property type="entry name" value="Raptor_N"/>
    <property type="match status" value="1"/>
</dbReference>
<dbReference type="Pfam" id="PF14538">
    <property type="entry name" value="Raptor_N"/>
    <property type="match status" value="1"/>
</dbReference>
<dbReference type="Gene3D" id="2.130.10.10">
    <property type="entry name" value="YVTN repeat-like/Quinoprotein amine dehydrogenase"/>
    <property type="match status" value="1"/>
</dbReference>
<evidence type="ECO:0000256" key="3">
    <source>
        <dbReference type="SAM" id="MobiDB-lite"/>
    </source>
</evidence>
<evidence type="ECO:0000313" key="5">
    <source>
        <dbReference type="EMBL" id="EAY14557.1"/>
    </source>
</evidence>
<dbReference type="GO" id="GO:0030674">
    <property type="term" value="F:protein-macromolecule adaptor activity"/>
    <property type="evidence" value="ECO:0000318"/>
    <property type="project" value="GO_Central"/>
</dbReference>
<keyword evidence="6" id="KW-1185">Reference proteome</keyword>
<dbReference type="PANTHER" id="PTHR12848:SF16">
    <property type="entry name" value="REGULATORY-ASSOCIATED PROTEIN OF MTOR"/>
    <property type="match status" value="1"/>
</dbReference>
<reference evidence="5" key="1">
    <citation type="submission" date="2006-10" db="EMBL/GenBank/DDBJ databases">
        <authorList>
            <person name="Amadeo P."/>
            <person name="Zhao Q."/>
            <person name="Wortman J."/>
            <person name="Fraser-Liggett C."/>
            <person name="Carlton J."/>
        </authorList>
    </citation>
    <scope>NUCLEOTIDE SEQUENCE</scope>
    <source>
        <strain evidence="5">G3</strain>
    </source>
</reference>
<dbReference type="GO" id="GO:0031929">
    <property type="term" value="P:TOR signaling"/>
    <property type="evidence" value="ECO:0000318"/>
    <property type="project" value="GO_Central"/>
</dbReference>
<reference evidence="5" key="2">
    <citation type="journal article" date="2007" name="Science">
        <title>Draft genome sequence of the sexually transmitted pathogen Trichomonas vaginalis.</title>
        <authorList>
            <person name="Carlton J.M."/>
            <person name="Hirt R.P."/>
            <person name="Silva J.C."/>
            <person name="Delcher A.L."/>
            <person name="Schatz M."/>
            <person name="Zhao Q."/>
            <person name="Wortman J.R."/>
            <person name="Bidwell S.L."/>
            <person name="Alsmark U.C.M."/>
            <person name="Besteiro S."/>
            <person name="Sicheritz-Ponten T."/>
            <person name="Noel C.J."/>
            <person name="Dacks J.B."/>
            <person name="Foster P.G."/>
            <person name="Simillion C."/>
            <person name="Van de Peer Y."/>
            <person name="Miranda-Saavedra D."/>
            <person name="Barton G.J."/>
            <person name="Westrop G.D."/>
            <person name="Mueller S."/>
            <person name="Dessi D."/>
            <person name="Fiori P.L."/>
            <person name="Ren Q."/>
            <person name="Paulsen I."/>
            <person name="Zhang H."/>
            <person name="Bastida-Corcuera F.D."/>
            <person name="Simoes-Barbosa A."/>
            <person name="Brown M.T."/>
            <person name="Hayes R.D."/>
            <person name="Mukherjee M."/>
            <person name="Okumura C.Y."/>
            <person name="Schneider R."/>
            <person name="Smith A.J."/>
            <person name="Vanacova S."/>
            <person name="Villalvazo M."/>
            <person name="Haas B.J."/>
            <person name="Pertea M."/>
            <person name="Feldblyum T.V."/>
            <person name="Utterback T.R."/>
            <person name="Shu C.L."/>
            <person name="Osoegawa K."/>
            <person name="de Jong P.J."/>
            <person name="Hrdy I."/>
            <person name="Horvathova L."/>
            <person name="Zubacova Z."/>
            <person name="Dolezal P."/>
            <person name="Malik S.B."/>
            <person name="Logsdon J.M. Jr."/>
            <person name="Henze K."/>
            <person name="Gupta A."/>
            <person name="Wang C.C."/>
            <person name="Dunne R.L."/>
            <person name="Upcroft J.A."/>
            <person name="Upcroft P."/>
            <person name="White O."/>
            <person name="Salzberg S.L."/>
            <person name="Tang P."/>
            <person name="Chiu C.-H."/>
            <person name="Lee Y.-S."/>
            <person name="Embley T.M."/>
            <person name="Coombs G.H."/>
            <person name="Mottram J.C."/>
            <person name="Tachezy J."/>
            <person name="Fraser-Liggett C.M."/>
            <person name="Johnson P.J."/>
        </authorList>
    </citation>
    <scope>NUCLEOTIDE SEQUENCE [LARGE SCALE GENOMIC DNA]</scope>
    <source>
        <strain evidence="5">G3</strain>
    </source>
</reference>
<keyword evidence="2" id="KW-0677">Repeat</keyword>
<dbReference type="InterPro" id="IPR029347">
    <property type="entry name" value="Raptor_N"/>
</dbReference>
<feature type="compositionally biased region" description="Low complexity" evidence="3">
    <location>
        <begin position="795"/>
        <end position="815"/>
    </location>
</feature>
<organism evidence="5 6">
    <name type="scientific">Trichomonas vaginalis (strain ATCC PRA-98 / G3)</name>
    <dbReference type="NCBI Taxonomy" id="412133"/>
    <lineage>
        <taxon>Eukaryota</taxon>
        <taxon>Metamonada</taxon>
        <taxon>Parabasalia</taxon>
        <taxon>Trichomonadida</taxon>
        <taxon>Trichomonadidae</taxon>
        <taxon>Trichomonas</taxon>
    </lineage>
</organism>
<dbReference type="SUPFAM" id="SSF50978">
    <property type="entry name" value="WD40 repeat-like"/>
    <property type="match status" value="1"/>
</dbReference>
<dbReference type="RefSeq" id="XP_001326780.1">
    <property type="nucleotide sequence ID" value="XM_001326745.1"/>
</dbReference>